<dbReference type="PANTHER" id="PTHR40980:SF4">
    <property type="entry name" value="TONB-DEPENDENT RECEPTOR-LIKE BETA-BARREL DOMAIN-CONTAINING PROTEIN"/>
    <property type="match status" value="1"/>
</dbReference>
<dbReference type="AlphaFoldDB" id="A0A939K0H8"/>
<evidence type="ECO:0000259" key="10">
    <source>
        <dbReference type="Pfam" id="PF07715"/>
    </source>
</evidence>
<protein>
    <submittedName>
        <fullName evidence="12">TonB-dependent receptor</fullName>
    </submittedName>
</protein>
<evidence type="ECO:0000256" key="8">
    <source>
        <dbReference type="SAM" id="MobiDB-lite"/>
    </source>
</evidence>
<proteinExistence type="inferred from homology"/>
<evidence type="ECO:0000256" key="1">
    <source>
        <dbReference type="ARBA" id="ARBA00004571"/>
    </source>
</evidence>
<dbReference type="PROSITE" id="PS52016">
    <property type="entry name" value="TONB_DEPENDENT_REC_3"/>
    <property type="match status" value="1"/>
</dbReference>
<dbReference type="SUPFAM" id="SSF56935">
    <property type="entry name" value="Porins"/>
    <property type="match status" value="1"/>
</dbReference>
<feature type="region of interest" description="Disordered" evidence="8">
    <location>
        <begin position="332"/>
        <end position="353"/>
    </location>
</feature>
<evidence type="ECO:0000256" key="2">
    <source>
        <dbReference type="ARBA" id="ARBA00022448"/>
    </source>
</evidence>
<evidence type="ECO:0000313" key="12">
    <source>
        <dbReference type="EMBL" id="MBO0932021.1"/>
    </source>
</evidence>
<feature type="domain" description="TonB-dependent receptor plug" evidence="10">
    <location>
        <begin position="192"/>
        <end position="275"/>
    </location>
</feature>
<dbReference type="Pfam" id="PF13620">
    <property type="entry name" value="CarboxypepD_reg"/>
    <property type="match status" value="1"/>
</dbReference>
<dbReference type="InterPro" id="IPR008969">
    <property type="entry name" value="CarboxyPept-like_regulatory"/>
</dbReference>
<dbReference type="Gene3D" id="2.170.130.10">
    <property type="entry name" value="TonB-dependent receptor, plug domain"/>
    <property type="match status" value="1"/>
</dbReference>
<reference evidence="12 13" key="1">
    <citation type="submission" date="2021-03" db="EMBL/GenBank/DDBJ databases">
        <title>Fibrella sp. HMF5036 genome sequencing and assembly.</title>
        <authorList>
            <person name="Kang H."/>
            <person name="Kim H."/>
            <person name="Bae S."/>
            <person name="Joh K."/>
        </authorList>
    </citation>
    <scope>NUCLEOTIDE SEQUENCE [LARGE SCALE GENOMIC DNA]</scope>
    <source>
        <strain evidence="12 13">HMF5036</strain>
    </source>
</reference>
<dbReference type="Gene3D" id="2.40.170.20">
    <property type="entry name" value="TonB-dependent receptor, beta-barrel domain"/>
    <property type="match status" value="1"/>
</dbReference>
<organism evidence="12 13">
    <name type="scientific">Fibrella aquatilis</name>
    <dbReference type="NCBI Taxonomy" id="2817059"/>
    <lineage>
        <taxon>Bacteria</taxon>
        <taxon>Pseudomonadati</taxon>
        <taxon>Bacteroidota</taxon>
        <taxon>Cytophagia</taxon>
        <taxon>Cytophagales</taxon>
        <taxon>Spirosomataceae</taxon>
        <taxon>Fibrella</taxon>
    </lineage>
</organism>
<evidence type="ECO:0000256" key="6">
    <source>
        <dbReference type="ARBA" id="ARBA00023237"/>
    </source>
</evidence>
<keyword evidence="3 7" id="KW-1134">Transmembrane beta strand</keyword>
<dbReference type="SUPFAM" id="SSF49464">
    <property type="entry name" value="Carboxypeptidase regulatory domain-like"/>
    <property type="match status" value="1"/>
</dbReference>
<evidence type="ECO:0000256" key="7">
    <source>
        <dbReference type="PROSITE-ProRule" id="PRU01360"/>
    </source>
</evidence>
<keyword evidence="5 7" id="KW-0472">Membrane</keyword>
<evidence type="ECO:0000256" key="3">
    <source>
        <dbReference type="ARBA" id="ARBA00022452"/>
    </source>
</evidence>
<keyword evidence="9" id="KW-0732">Signal</keyword>
<dbReference type="InterPro" id="IPR037066">
    <property type="entry name" value="Plug_dom_sf"/>
</dbReference>
<keyword evidence="4 7" id="KW-0812">Transmembrane</keyword>
<dbReference type="InterPro" id="IPR012910">
    <property type="entry name" value="Plug_dom"/>
</dbReference>
<comment type="subcellular location">
    <subcellularLocation>
        <location evidence="1 7">Cell outer membrane</location>
        <topology evidence="1 7">Multi-pass membrane protein</topology>
    </subcellularLocation>
</comment>
<comment type="caution">
    <text evidence="12">The sequence shown here is derived from an EMBL/GenBank/DDBJ whole genome shotgun (WGS) entry which is preliminary data.</text>
</comment>
<dbReference type="InterPro" id="IPR041700">
    <property type="entry name" value="OMP_b-brl_3"/>
</dbReference>
<feature type="compositionally biased region" description="Basic and acidic residues" evidence="8">
    <location>
        <begin position="48"/>
        <end position="61"/>
    </location>
</feature>
<dbReference type="Gene3D" id="2.60.40.1120">
    <property type="entry name" value="Carboxypeptidase-like, regulatory domain"/>
    <property type="match status" value="1"/>
</dbReference>
<dbReference type="Pfam" id="PF14905">
    <property type="entry name" value="OMP_b-brl_3"/>
    <property type="match status" value="1"/>
</dbReference>
<dbReference type="RefSeq" id="WP_207335993.1">
    <property type="nucleotide sequence ID" value="NZ_JAFMYU010000010.1"/>
</dbReference>
<sequence length="862" mass="92798">MNRFVHIFLFTGLLLLPVLSQAQFGPPGGGGGGFGGPGGPGGFGGPGGDRRGQDEKKKKEFIPGVDAPEGPKGNAKLAGVLTDSTTGQPVEYATVALLSVATGKPVDGSVSDGRGRFSLKNLPAGDYKIQYSFIGYQTRTSAPIKLENKSDINLGAVILAPDVRQLGEVTVTGQRAMIEEKVDRLVYNAEKDLTARGGDASDILKKVPLLSIDLDGNVSLRGSSNIRVLINNKPSTIVAASVADALKQLPADMIKSVEVITSPSAKYDAEGSAGIINIITKKNTLHGITINGDIGGGTRGSNLGLNGSYRQGKLGLTMGAFGRAMYNRSASTLDQTTQTTAGTQQSLQQASSSDHPLFGTYTLGGDYDLKPNESISANVRLGTRNFVQQQQQLTDFFLNSLYTSSTNRDVAIKNLSNSVDASIDYLHTYKPQQELSLSAQISHANVTNDFTANLLNRGNEILRKQQNNNNNTNQELIFQADYQTPLGTRQLIEMGGKLTMRQVNSQFNYLYATGNSNTFLTDPSSPSGSLDYQQGIQAAYLSYTYASRSKYTLKVGARYEHTNITAYGTNGQLLPIPDYGNLVPSINLSKPISKSTTLKAGYNRRIQRPGLQQLNPNVNASNPQNISRGNPSLSPELTDNLELGLSTTIKKTYLNFSVFGRQTNNEITQVRTTNDTIPGGIITTFSNIGYERTLGGNVFGNIQFTQKWSVNGGIDLYYRTLQGLVAGLDGRSVTQTNAGLIIGGRLMTQLTLGKGWGAQANAFYSGPRVQLQGQQGGMYMYSLGVRHDFANKLGSIGLAAENFVGGVVMTSTFASPTLQQTGVNHLYNQNIKLTLNYRIGKMTFEPRKRKKNNGGGQQEEEQ</sequence>
<dbReference type="Proteomes" id="UP000664795">
    <property type="component" value="Unassembled WGS sequence"/>
</dbReference>
<evidence type="ECO:0000256" key="5">
    <source>
        <dbReference type="ARBA" id="ARBA00023136"/>
    </source>
</evidence>
<feature type="region of interest" description="Disordered" evidence="8">
    <location>
        <begin position="27"/>
        <end position="73"/>
    </location>
</feature>
<dbReference type="Pfam" id="PF07715">
    <property type="entry name" value="Plug"/>
    <property type="match status" value="1"/>
</dbReference>
<keyword evidence="2 7" id="KW-0813">Transport</keyword>
<evidence type="ECO:0000256" key="4">
    <source>
        <dbReference type="ARBA" id="ARBA00022692"/>
    </source>
</evidence>
<gene>
    <name evidence="12" type="ORF">J2I48_13505</name>
</gene>
<dbReference type="InterPro" id="IPR039426">
    <property type="entry name" value="TonB-dep_rcpt-like"/>
</dbReference>
<evidence type="ECO:0000313" key="13">
    <source>
        <dbReference type="Proteomes" id="UP000664795"/>
    </source>
</evidence>
<evidence type="ECO:0000256" key="9">
    <source>
        <dbReference type="SAM" id="SignalP"/>
    </source>
</evidence>
<comment type="similarity">
    <text evidence="7">Belongs to the TonB-dependent receptor family.</text>
</comment>
<feature type="signal peptide" evidence="9">
    <location>
        <begin position="1"/>
        <end position="22"/>
    </location>
</feature>
<feature type="compositionally biased region" description="Gly residues" evidence="8">
    <location>
        <begin position="27"/>
        <end position="47"/>
    </location>
</feature>
<keyword evidence="6 7" id="KW-0998">Cell outer membrane</keyword>
<keyword evidence="13" id="KW-1185">Reference proteome</keyword>
<dbReference type="EMBL" id="JAFMYU010000010">
    <property type="protein sequence ID" value="MBO0932021.1"/>
    <property type="molecule type" value="Genomic_DNA"/>
</dbReference>
<dbReference type="InterPro" id="IPR036942">
    <property type="entry name" value="Beta-barrel_TonB_sf"/>
</dbReference>
<name>A0A939K0H8_9BACT</name>
<feature type="domain" description="Outer membrane protein beta-barrel" evidence="11">
    <location>
        <begin position="430"/>
        <end position="837"/>
    </location>
</feature>
<dbReference type="GO" id="GO:0009279">
    <property type="term" value="C:cell outer membrane"/>
    <property type="evidence" value="ECO:0007669"/>
    <property type="project" value="UniProtKB-SubCell"/>
</dbReference>
<keyword evidence="12" id="KW-0675">Receptor</keyword>
<dbReference type="PANTHER" id="PTHR40980">
    <property type="entry name" value="PLUG DOMAIN-CONTAINING PROTEIN"/>
    <property type="match status" value="1"/>
</dbReference>
<feature type="chain" id="PRO_5037348309" evidence="9">
    <location>
        <begin position="23"/>
        <end position="862"/>
    </location>
</feature>
<evidence type="ECO:0000259" key="11">
    <source>
        <dbReference type="Pfam" id="PF14905"/>
    </source>
</evidence>
<accession>A0A939K0H8</accession>